<evidence type="ECO:0000256" key="2">
    <source>
        <dbReference type="SAM" id="MobiDB-lite"/>
    </source>
</evidence>
<gene>
    <name evidence="4" type="ORF">BK699_30180</name>
</gene>
<dbReference type="AlphaFoldDB" id="A0A242VZY9"/>
<feature type="region of interest" description="Disordered" evidence="2">
    <location>
        <begin position="144"/>
        <end position="167"/>
    </location>
</feature>
<dbReference type="InterPro" id="IPR001584">
    <property type="entry name" value="Integrase_cat-core"/>
</dbReference>
<comment type="function">
    <text evidence="1">Involved in the transposition of the insertion sequence.</text>
</comment>
<accession>A0A242VZY9</accession>
<dbReference type="GO" id="GO:0015074">
    <property type="term" value="P:DNA integration"/>
    <property type="evidence" value="ECO:0007669"/>
    <property type="project" value="InterPro"/>
</dbReference>
<comment type="caution">
    <text evidence="4">The sequence shown here is derived from an EMBL/GenBank/DDBJ whole genome shotgun (WGS) entry which is preliminary data.</text>
</comment>
<protein>
    <submittedName>
        <fullName evidence="4">Transposase</fullName>
    </submittedName>
</protein>
<name>A0A242VZY9_BACTU</name>
<feature type="compositionally biased region" description="Basic and acidic residues" evidence="2">
    <location>
        <begin position="157"/>
        <end position="167"/>
    </location>
</feature>
<organism evidence="4 5">
    <name type="scientific">Bacillus thuringiensis serovar mexicanensis</name>
    <dbReference type="NCBI Taxonomy" id="180868"/>
    <lineage>
        <taxon>Bacteria</taxon>
        <taxon>Bacillati</taxon>
        <taxon>Bacillota</taxon>
        <taxon>Bacilli</taxon>
        <taxon>Bacillales</taxon>
        <taxon>Bacillaceae</taxon>
        <taxon>Bacillus</taxon>
        <taxon>Bacillus cereus group</taxon>
    </lineage>
</organism>
<evidence type="ECO:0000256" key="1">
    <source>
        <dbReference type="ARBA" id="ARBA00002286"/>
    </source>
</evidence>
<dbReference type="SUPFAM" id="SSF53098">
    <property type="entry name" value="Ribonuclease H-like"/>
    <property type="match status" value="1"/>
</dbReference>
<evidence type="ECO:0000313" key="5">
    <source>
        <dbReference type="Proteomes" id="UP000195152"/>
    </source>
</evidence>
<sequence length="720" mass="85004">MILKSANGDSDIEYYRILWIDSNYTNLVWIYLNDEKAMPQYEKVEAILEQIKSGILFISKTDPYMNFYLEKELTEKQKEELDKRWKIVNLLIAEHNVPRIFNPAERSKMIKELVENHHIRTKQTIYTWLKQYWRYGQQKIALSPNYNNRGGRGTNKKAGEKKRGTPKKAKELFGEGKNIVPEMQEKIKIGYVKHYVKSQKKTQKQAYYDFLYENFSRVQNINGMDYIVLNQHEFFPSFDQFIYWGKKLTNSNYVKRKRMGEHKYTLTQREILKTSNDYVFGPGSVFQIDSTPADIYLVSSMNPNIIIRRPHLYFVVDVFSRLIVGFHVDTRPASLAAAKLALYCTGINKVDYCRQLGVRIAQEEWPSEHMPFSLVADRGELRSKAVELLEGFLNINVANTPAYRPELKGIVERALGMVQQKAKSFIPGYVDKDFGQRGSEDYRLEAVLNIEDFRKYIIEFIRKHNQSTLRTYELSKEMVRDEVLPIPIKLWEWGIENQSGLLNKVHVNQLKYSCMSIDKAKITGKGVIFKRMRYFSKDFQEKGWFAFSRGRTKTIDIVYDARDMTYIYYREPENKEIVALKMDESSKYFGKTLMEIEAIQEYEYTLKESEAQSDLEKELTFTHRVKNITKEAEKRKNQVVDLNPESNNKKVKNINRNNQEENYSRLPAEAMYFEDVLEKEDVITEINYDISSEEEDIEEYDTQQFNILYKNLEEKKHGKR</sequence>
<evidence type="ECO:0000259" key="3">
    <source>
        <dbReference type="PROSITE" id="PS50994"/>
    </source>
</evidence>
<proteinExistence type="predicted"/>
<dbReference type="Gene3D" id="3.30.420.10">
    <property type="entry name" value="Ribonuclease H-like superfamily/Ribonuclease H"/>
    <property type="match status" value="1"/>
</dbReference>
<dbReference type="Proteomes" id="UP000195152">
    <property type="component" value="Unassembled WGS sequence"/>
</dbReference>
<dbReference type="GO" id="GO:0003676">
    <property type="term" value="F:nucleic acid binding"/>
    <property type="evidence" value="ECO:0007669"/>
    <property type="project" value="InterPro"/>
</dbReference>
<dbReference type="EMBL" id="NFCF01000110">
    <property type="protein sequence ID" value="OTW44711.1"/>
    <property type="molecule type" value="Genomic_DNA"/>
</dbReference>
<dbReference type="InterPro" id="IPR036397">
    <property type="entry name" value="RNaseH_sf"/>
</dbReference>
<evidence type="ECO:0000313" key="4">
    <source>
        <dbReference type="EMBL" id="OTW44711.1"/>
    </source>
</evidence>
<dbReference type="PROSITE" id="PS50994">
    <property type="entry name" value="INTEGRASE"/>
    <property type="match status" value="1"/>
</dbReference>
<dbReference type="InterPro" id="IPR012337">
    <property type="entry name" value="RNaseH-like_sf"/>
</dbReference>
<reference evidence="4 5" key="1">
    <citation type="submission" date="2016-10" db="EMBL/GenBank/DDBJ databases">
        <title>Comparative genomics of Bacillus thuringiensis reveals a path to pathogens against multiple invertebrate hosts.</title>
        <authorList>
            <person name="Zheng J."/>
            <person name="Gao Q."/>
            <person name="Liu H."/>
            <person name="Peng D."/>
            <person name="Ruan L."/>
            <person name="Sun M."/>
        </authorList>
    </citation>
    <scope>NUCLEOTIDE SEQUENCE [LARGE SCALE GENOMIC DNA]</scope>
    <source>
        <strain evidence="4">BGSC 4AC1</strain>
    </source>
</reference>
<feature type="domain" description="Integrase catalytic" evidence="3">
    <location>
        <begin position="278"/>
        <end position="495"/>
    </location>
</feature>